<feature type="transmembrane region" description="Helical" evidence="1">
    <location>
        <begin position="265"/>
        <end position="283"/>
    </location>
</feature>
<keyword evidence="3" id="KW-1185">Reference proteome</keyword>
<evidence type="ECO:0000313" key="3">
    <source>
        <dbReference type="Proteomes" id="UP000199623"/>
    </source>
</evidence>
<feature type="transmembrane region" description="Helical" evidence="1">
    <location>
        <begin position="70"/>
        <end position="90"/>
    </location>
</feature>
<keyword evidence="1" id="KW-0472">Membrane</keyword>
<dbReference type="RefSeq" id="WP_090054250.1">
    <property type="nucleotide sequence ID" value="NZ_FNCC01000012.1"/>
</dbReference>
<evidence type="ECO:0000256" key="1">
    <source>
        <dbReference type="SAM" id="Phobius"/>
    </source>
</evidence>
<gene>
    <name evidence="2" type="ORF">SAMN05216553_112199</name>
</gene>
<sequence>MLRTWHRPLVVFGWAMTLLVPITLVGLLVDDRMLMNSPIWLKPFKFAVSLAVYAFTLAWLLTFLKRFQRVGWWAGTVLVAGASLEMVVIIGQVLRGKRSHFNFETPLDVALFSIMGSTIVVLWVTHAVVAVLLWRTDIENKALAWSIRLGLVISFLGLGVGFLMTRPKPGQALDGPTLGSHTVGAPDGGAYMPLTGWSTEHGDLRIGHFVGMHALQVLPVVIALLGHRATVKMAWVTSASFLGLFLLVTWQALRGQSLVQPDGTTLLALAVIVVATAAGATWARAPRKELALA</sequence>
<dbReference type="OrthoDB" id="343560at2"/>
<dbReference type="Proteomes" id="UP000199623">
    <property type="component" value="Unassembled WGS sequence"/>
</dbReference>
<reference evidence="3" key="1">
    <citation type="submission" date="2016-10" db="EMBL/GenBank/DDBJ databases">
        <authorList>
            <person name="Varghese N."/>
            <person name="Submissions S."/>
        </authorList>
    </citation>
    <scope>NUCLEOTIDE SEQUENCE [LARGE SCALE GENOMIC DNA]</scope>
    <source>
        <strain evidence="3">CGMCC 4.3506</strain>
    </source>
</reference>
<organism evidence="2 3">
    <name type="scientific">Lentzea fradiae</name>
    <dbReference type="NCBI Taxonomy" id="200378"/>
    <lineage>
        <taxon>Bacteria</taxon>
        <taxon>Bacillati</taxon>
        <taxon>Actinomycetota</taxon>
        <taxon>Actinomycetes</taxon>
        <taxon>Pseudonocardiales</taxon>
        <taxon>Pseudonocardiaceae</taxon>
        <taxon>Lentzea</taxon>
    </lineage>
</organism>
<keyword evidence="1" id="KW-1133">Transmembrane helix</keyword>
<name>A0A1G7XSJ3_9PSEU</name>
<feature type="transmembrane region" description="Helical" evidence="1">
    <location>
        <begin position="44"/>
        <end position="63"/>
    </location>
</feature>
<feature type="transmembrane region" description="Helical" evidence="1">
    <location>
        <begin position="110"/>
        <end position="133"/>
    </location>
</feature>
<dbReference type="AlphaFoldDB" id="A0A1G7XSJ3"/>
<protein>
    <submittedName>
        <fullName evidence="2">Uncharacterized protein</fullName>
    </submittedName>
</protein>
<feature type="transmembrane region" description="Helical" evidence="1">
    <location>
        <begin position="206"/>
        <end position="226"/>
    </location>
</feature>
<feature type="transmembrane region" description="Helical" evidence="1">
    <location>
        <begin position="145"/>
        <end position="164"/>
    </location>
</feature>
<proteinExistence type="predicted"/>
<dbReference type="STRING" id="200378.SAMN05216553_112199"/>
<keyword evidence="1" id="KW-0812">Transmembrane</keyword>
<evidence type="ECO:0000313" key="2">
    <source>
        <dbReference type="EMBL" id="SDG87138.1"/>
    </source>
</evidence>
<feature type="transmembrane region" description="Helical" evidence="1">
    <location>
        <begin position="9"/>
        <end position="29"/>
    </location>
</feature>
<accession>A0A1G7XSJ3</accession>
<feature type="transmembrane region" description="Helical" evidence="1">
    <location>
        <begin position="233"/>
        <end position="253"/>
    </location>
</feature>
<dbReference type="EMBL" id="FNCC01000012">
    <property type="protein sequence ID" value="SDG87138.1"/>
    <property type="molecule type" value="Genomic_DNA"/>
</dbReference>